<dbReference type="RefSeq" id="YP_007007973.1">
    <property type="nucleotide sequence ID" value="NC_019529.1"/>
</dbReference>
<proteinExistence type="predicted"/>
<evidence type="ECO:0008006" key="3">
    <source>
        <dbReference type="Google" id="ProtNLM"/>
    </source>
</evidence>
<keyword evidence="2" id="KW-1185">Reference proteome</keyword>
<dbReference type="EMBL" id="JQ340389">
    <property type="protein sequence ID" value="AFB84007.1"/>
    <property type="molecule type" value="Genomic_DNA"/>
</dbReference>
<organism evidence="1 2">
    <name type="scientific">Vibrio phage pVp-1</name>
    <dbReference type="NCBI Taxonomy" id="1150989"/>
    <lineage>
        <taxon>Viruses</taxon>
        <taxon>Duplodnaviria</taxon>
        <taxon>Heunggongvirae</taxon>
        <taxon>Uroviricota</taxon>
        <taxon>Caudoviricetes</taxon>
        <taxon>Demerecviridae</taxon>
        <taxon>Ermolyevavirinae</taxon>
        <taxon>Vipunavirus</taxon>
        <taxon>Vipunavirus pVp1</taxon>
    </lineage>
</organism>
<sequence length="136" mass="15516">MKLNLAALALDSKTSEFEFPGIPGFKVKLTYLSREARRKLQDKCKVQKFDDQSGLPYMDLDVDMYTQEYVKSAINGWSGLTLNKVAKLILIDTKEVEDPDAEIEFDVETAIQLVKLSESFDNWVTSKLALIDNFRD</sequence>
<protein>
    <recommendedName>
        <fullName evidence="3">Tail assembly chaperone</fullName>
    </recommendedName>
</protein>
<dbReference type="OrthoDB" id="12797at10239"/>
<gene>
    <name evidence="1" type="ORF">pVp-1_0150</name>
</gene>
<dbReference type="KEGG" id="vg:14013416"/>
<reference evidence="1 2" key="1">
    <citation type="journal article" date="2012" name="J. Virol.">
        <title>Complete Genome Sequence of a Novel Marine Siphovirus, pVp-1, Infecting Vibrio parahaemolyticus.</title>
        <authorList>
            <person name="Kim J.H."/>
            <person name="Jun J.W."/>
            <person name="Choresca C.H."/>
            <person name="Shin S.P."/>
            <person name="Han J.E."/>
            <person name="Park S.C."/>
        </authorList>
    </citation>
    <scope>NUCLEOTIDE SEQUENCE [LARGE SCALE GENOMIC DNA]</scope>
</reference>
<accession>H6WXP1</accession>
<evidence type="ECO:0000313" key="2">
    <source>
        <dbReference type="Proteomes" id="UP000007520"/>
    </source>
</evidence>
<dbReference type="Proteomes" id="UP000007520">
    <property type="component" value="Segment"/>
</dbReference>
<evidence type="ECO:0000313" key="1">
    <source>
        <dbReference type="EMBL" id="AFB84007.1"/>
    </source>
</evidence>
<name>H6WXP1_9CAUD</name>
<dbReference type="GeneID" id="14013416"/>